<dbReference type="PRINTS" id="PR00081">
    <property type="entry name" value="GDHRDH"/>
</dbReference>
<evidence type="ECO:0000313" key="3">
    <source>
        <dbReference type="EMBL" id="RHW32328.1"/>
    </source>
</evidence>
<comment type="caution">
    <text evidence="3">The sequence shown here is derived from an EMBL/GenBank/DDBJ whole genome shotgun (WGS) entry which is preliminary data.</text>
</comment>
<dbReference type="PANTHER" id="PTHR48107:SF7">
    <property type="entry name" value="RE15974P"/>
    <property type="match status" value="1"/>
</dbReference>
<keyword evidence="4" id="KW-1185">Reference proteome</keyword>
<dbReference type="Pfam" id="PF13561">
    <property type="entry name" value="adh_short_C2"/>
    <property type="match status" value="1"/>
</dbReference>
<dbReference type="NCBIfam" id="NF009389">
    <property type="entry name" value="PRK12748.1"/>
    <property type="match status" value="1"/>
</dbReference>
<dbReference type="Gene3D" id="3.40.50.720">
    <property type="entry name" value="NAD(P)-binding Rossmann-like Domain"/>
    <property type="match status" value="1"/>
</dbReference>
<comment type="similarity">
    <text evidence="1">Belongs to the short-chain dehydrogenases/reductases (SDR) family.</text>
</comment>
<dbReference type="OrthoDB" id="9803333at2"/>
<proteinExistence type="inferred from homology"/>
<dbReference type="Proteomes" id="UP000285456">
    <property type="component" value="Unassembled WGS sequence"/>
</dbReference>
<keyword evidence="2" id="KW-0560">Oxidoreductase</keyword>
<gene>
    <name evidence="3" type="ORF">D1B32_11240</name>
</gene>
<dbReference type="PRINTS" id="PR00080">
    <property type="entry name" value="SDRFAMILY"/>
</dbReference>
<dbReference type="RefSeq" id="WP_118889366.1">
    <property type="nucleotide sequence ID" value="NZ_PHUT01000006.1"/>
</dbReference>
<accession>A0A417YHK8</accession>
<organism evidence="3 4">
    <name type="scientific">Oceanobacillus profundus</name>
    <dbReference type="NCBI Taxonomy" id="372463"/>
    <lineage>
        <taxon>Bacteria</taxon>
        <taxon>Bacillati</taxon>
        <taxon>Bacillota</taxon>
        <taxon>Bacilli</taxon>
        <taxon>Bacillales</taxon>
        <taxon>Bacillaceae</taxon>
        <taxon>Oceanobacillus</taxon>
    </lineage>
</organism>
<dbReference type="CDD" id="cd05233">
    <property type="entry name" value="SDR_c"/>
    <property type="match status" value="1"/>
</dbReference>
<sequence length="250" mass="26719">MNMPNQIAIVTGVSHKHGIGAATCLELAKAGVDLFFTYWQSDSGWPETFQREIQELGVKCAHAEIDLSEPEAYLQVIQGAENALGVPSILVNNAAYSTRDGYEKLQVAEMDAHYAVNIRAAMMLSAAFAKRFKKAGYHAGSIINLTSGQAQGPMVEELAYVATKGAISAFTLSLSAELGSLGITVNAVNPGPTNTGWMSEELKQALLPKFILGRIGEAKDAARLIAFLASKEAAWITGQVINSEGGFLRQ</sequence>
<dbReference type="InterPro" id="IPR020904">
    <property type="entry name" value="Sc_DH/Rdtase_CS"/>
</dbReference>
<dbReference type="InterPro" id="IPR002347">
    <property type="entry name" value="SDR_fam"/>
</dbReference>
<reference evidence="3 4" key="1">
    <citation type="journal article" date="2007" name="Int. J. Syst. Evol. Microbiol.">
        <title>Oceanobacillus profundus sp. nov., isolated from a deep-sea sediment core.</title>
        <authorList>
            <person name="Kim Y.G."/>
            <person name="Choi D.H."/>
            <person name="Hyun S."/>
            <person name="Cho B.C."/>
        </authorList>
    </citation>
    <scope>NUCLEOTIDE SEQUENCE [LARGE SCALE GENOMIC DNA]</scope>
    <source>
        <strain evidence="3 4">DSM 18246</strain>
    </source>
</reference>
<dbReference type="GO" id="GO:0016614">
    <property type="term" value="F:oxidoreductase activity, acting on CH-OH group of donors"/>
    <property type="evidence" value="ECO:0007669"/>
    <property type="project" value="UniProtKB-ARBA"/>
</dbReference>
<dbReference type="EMBL" id="QWEH01000006">
    <property type="protein sequence ID" value="RHW32328.1"/>
    <property type="molecule type" value="Genomic_DNA"/>
</dbReference>
<evidence type="ECO:0000256" key="1">
    <source>
        <dbReference type="ARBA" id="ARBA00006484"/>
    </source>
</evidence>
<dbReference type="PROSITE" id="PS00061">
    <property type="entry name" value="ADH_SHORT"/>
    <property type="match status" value="1"/>
</dbReference>
<evidence type="ECO:0000313" key="4">
    <source>
        <dbReference type="Proteomes" id="UP000285456"/>
    </source>
</evidence>
<dbReference type="PANTHER" id="PTHR48107">
    <property type="entry name" value="NADPH-DEPENDENT ALDEHYDE REDUCTASE-LIKE PROTEIN, CHLOROPLASTIC-RELATED"/>
    <property type="match status" value="1"/>
</dbReference>
<dbReference type="AlphaFoldDB" id="A0A417YHK8"/>
<protein>
    <submittedName>
        <fullName evidence="3">SDR family oxidoreductase</fullName>
    </submittedName>
</protein>
<dbReference type="InterPro" id="IPR036291">
    <property type="entry name" value="NAD(P)-bd_dom_sf"/>
</dbReference>
<name>A0A417YHK8_9BACI</name>
<evidence type="ECO:0000256" key="2">
    <source>
        <dbReference type="ARBA" id="ARBA00023002"/>
    </source>
</evidence>
<dbReference type="SUPFAM" id="SSF51735">
    <property type="entry name" value="NAD(P)-binding Rossmann-fold domains"/>
    <property type="match status" value="1"/>
</dbReference>